<protein>
    <submittedName>
        <fullName evidence="1">Uncharacterized protein</fullName>
    </submittedName>
</protein>
<dbReference type="AlphaFoldDB" id="A0AAV2PIN6"/>
<dbReference type="EMBL" id="CAXKWB010000067">
    <property type="protein sequence ID" value="CAL4058931.1"/>
    <property type="molecule type" value="Genomic_DNA"/>
</dbReference>
<organism evidence="1 2">
    <name type="scientific">Meganyctiphanes norvegica</name>
    <name type="common">Northern krill</name>
    <name type="synonym">Thysanopoda norvegica</name>
    <dbReference type="NCBI Taxonomy" id="48144"/>
    <lineage>
        <taxon>Eukaryota</taxon>
        <taxon>Metazoa</taxon>
        <taxon>Ecdysozoa</taxon>
        <taxon>Arthropoda</taxon>
        <taxon>Crustacea</taxon>
        <taxon>Multicrustacea</taxon>
        <taxon>Malacostraca</taxon>
        <taxon>Eumalacostraca</taxon>
        <taxon>Eucarida</taxon>
        <taxon>Euphausiacea</taxon>
        <taxon>Euphausiidae</taxon>
        <taxon>Meganyctiphanes</taxon>
    </lineage>
</organism>
<comment type="caution">
    <text evidence="1">The sequence shown here is derived from an EMBL/GenBank/DDBJ whole genome shotgun (WGS) entry which is preliminary data.</text>
</comment>
<sequence>PASFASYCHFRNVSVSTIREAQMKYEEGLSEDVKKGDTKVFYSYLRSKTTIKESVTSVRKPDGTLSESTKETADTINFTFQSVFVKEDGGPLPHINYVFNGTPLTDIDFSVSDVYEVLCKLKESSAPGPDGMHPKVLKRMCKRTQLTLVPTI</sequence>
<evidence type="ECO:0000313" key="1">
    <source>
        <dbReference type="EMBL" id="CAL4058931.1"/>
    </source>
</evidence>
<dbReference type="PANTHER" id="PTHR33395:SF22">
    <property type="entry name" value="REVERSE TRANSCRIPTASE DOMAIN-CONTAINING PROTEIN"/>
    <property type="match status" value="1"/>
</dbReference>
<accession>A0AAV2PIN6</accession>
<reference evidence="1 2" key="1">
    <citation type="submission" date="2024-05" db="EMBL/GenBank/DDBJ databases">
        <authorList>
            <person name="Wallberg A."/>
        </authorList>
    </citation>
    <scope>NUCLEOTIDE SEQUENCE [LARGE SCALE GENOMIC DNA]</scope>
</reference>
<gene>
    <name evidence="1" type="ORF">MNOR_LOCUS329</name>
</gene>
<feature type="non-terminal residue" evidence="1">
    <location>
        <position position="1"/>
    </location>
</feature>
<keyword evidence="2" id="KW-1185">Reference proteome</keyword>
<dbReference type="PANTHER" id="PTHR33395">
    <property type="entry name" value="TRANSCRIPTASE, PUTATIVE-RELATED-RELATED"/>
    <property type="match status" value="1"/>
</dbReference>
<dbReference type="Proteomes" id="UP001497623">
    <property type="component" value="Unassembled WGS sequence"/>
</dbReference>
<name>A0AAV2PIN6_MEGNR</name>
<proteinExistence type="predicted"/>
<evidence type="ECO:0000313" key="2">
    <source>
        <dbReference type="Proteomes" id="UP001497623"/>
    </source>
</evidence>